<feature type="active site" description="Proton donor" evidence="4">
    <location>
        <position position="254"/>
    </location>
</feature>
<dbReference type="Proteomes" id="UP001139485">
    <property type="component" value="Unassembled WGS sequence"/>
</dbReference>
<evidence type="ECO:0000256" key="1">
    <source>
        <dbReference type="ARBA" id="ARBA00007754"/>
    </source>
</evidence>
<feature type="domain" description="GH26" evidence="6">
    <location>
        <begin position="112"/>
        <end position="425"/>
    </location>
</feature>
<evidence type="ECO:0000259" key="6">
    <source>
        <dbReference type="PROSITE" id="PS51764"/>
    </source>
</evidence>
<keyword evidence="2 4" id="KW-0378">Hydrolase</keyword>
<dbReference type="RefSeq" id="WP_250827539.1">
    <property type="nucleotide sequence ID" value="NZ_JAMOIL010000013.1"/>
</dbReference>
<dbReference type="InterPro" id="IPR000805">
    <property type="entry name" value="Glyco_hydro_26"/>
</dbReference>
<evidence type="ECO:0000256" key="4">
    <source>
        <dbReference type="PROSITE-ProRule" id="PRU01100"/>
    </source>
</evidence>
<evidence type="ECO:0000256" key="5">
    <source>
        <dbReference type="SAM" id="MobiDB-lite"/>
    </source>
</evidence>
<dbReference type="PANTHER" id="PTHR40079">
    <property type="entry name" value="MANNAN ENDO-1,4-BETA-MANNOSIDASE E-RELATED"/>
    <property type="match status" value="1"/>
</dbReference>
<dbReference type="AlphaFoldDB" id="A0A9X2IEP9"/>
<name>A0A9X2IEP9_9ACTN</name>
<sequence>MPRPTRHSRRVAALLATTGAVLAMVIAYAGAEVGLVSVSEAQDQVGDLVQQVTGGTDAGSAGASPTATATATATVTVSEEPVTETPSAQPSSTGGTCSTTPDPAPVDTSADPAVGCLLATLDGWLASGRTGLGQQVNISNDRWARPLNRLGTLPALVGFDADELVDALDNGSDRTSDLASLADQGVLLTASWHAPNPWTGGSSDDTTGQGQVADLLDTGSAAGQVFWADYDRVLDRFAALGERGAAVLFRPLHEANGTWFWWGGADASTLTQLYAAMQDRAAERGVHNLAWAYSANVVSVGEESSVTAALPARVDLVGIDSYCDVSGNDGRCTGSDGVAVDAVPVTGYSALSGTGLRAAFTEIGPRHDYDGRFSPVSVGNAAGAQADAPAYALFWFDDSTGRKQIASLDGGLDWFTTCTAVCSFG</sequence>
<feature type="region of interest" description="Disordered" evidence="5">
    <location>
        <begin position="55"/>
        <end position="106"/>
    </location>
</feature>
<dbReference type="GO" id="GO:0006080">
    <property type="term" value="P:substituted mannan metabolic process"/>
    <property type="evidence" value="ECO:0007669"/>
    <property type="project" value="InterPro"/>
</dbReference>
<dbReference type="GO" id="GO:0016985">
    <property type="term" value="F:mannan endo-1,4-beta-mannosidase activity"/>
    <property type="evidence" value="ECO:0007669"/>
    <property type="project" value="InterPro"/>
</dbReference>
<reference evidence="7" key="1">
    <citation type="submission" date="2022-05" db="EMBL/GenBank/DDBJ databases">
        <authorList>
            <person name="Tuo L."/>
        </authorList>
    </citation>
    <scope>NUCLEOTIDE SEQUENCE</scope>
    <source>
        <strain evidence="7">BSK12Z-4</strain>
    </source>
</reference>
<evidence type="ECO:0000256" key="2">
    <source>
        <dbReference type="ARBA" id="ARBA00022801"/>
    </source>
</evidence>
<keyword evidence="3 4" id="KW-0326">Glycosidase</keyword>
<dbReference type="Gene3D" id="3.20.20.80">
    <property type="entry name" value="Glycosidases"/>
    <property type="match status" value="1"/>
</dbReference>
<evidence type="ECO:0000256" key="3">
    <source>
        <dbReference type="ARBA" id="ARBA00023295"/>
    </source>
</evidence>
<dbReference type="InterPro" id="IPR017853">
    <property type="entry name" value="GH"/>
</dbReference>
<dbReference type="PROSITE" id="PS51764">
    <property type="entry name" value="GH26"/>
    <property type="match status" value="1"/>
</dbReference>
<gene>
    <name evidence="7" type="ORF">M8330_12195</name>
</gene>
<proteinExistence type="inferred from homology"/>
<organism evidence="7 8">
    <name type="scientific">Nocardioides bruguierae</name>
    <dbReference type="NCBI Taxonomy" id="2945102"/>
    <lineage>
        <taxon>Bacteria</taxon>
        <taxon>Bacillati</taxon>
        <taxon>Actinomycetota</taxon>
        <taxon>Actinomycetes</taxon>
        <taxon>Propionibacteriales</taxon>
        <taxon>Nocardioidaceae</taxon>
        <taxon>Nocardioides</taxon>
    </lineage>
</organism>
<dbReference type="PRINTS" id="PR00739">
    <property type="entry name" value="GLHYDRLASE26"/>
</dbReference>
<dbReference type="EMBL" id="JAMOIL010000013">
    <property type="protein sequence ID" value="MCM0621051.1"/>
    <property type="molecule type" value="Genomic_DNA"/>
</dbReference>
<comment type="caution">
    <text evidence="7">The sequence shown here is derived from an EMBL/GenBank/DDBJ whole genome shotgun (WGS) entry which is preliminary data.</text>
</comment>
<dbReference type="InterPro" id="IPR022790">
    <property type="entry name" value="GH26_dom"/>
</dbReference>
<comment type="similarity">
    <text evidence="1 4">Belongs to the glycosyl hydrolase 26 family.</text>
</comment>
<accession>A0A9X2IEP9</accession>
<feature type="active site" description="Nucleophile" evidence="4">
    <location>
        <position position="362"/>
    </location>
</feature>
<keyword evidence="8" id="KW-1185">Reference proteome</keyword>
<evidence type="ECO:0000313" key="8">
    <source>
        <dbReference type="Proteomes" id="UP001139485"/>
    </source>
</evidence>
<dbReference type="SUPFAM" id="SSF51445">
    <property type="entry name" value="(Trans)glycosidases"/>
    <property type="match status" value="1"/>
</dbReference>
<dbReference type="Pfam" id="PF02156">
    <property type="entry name" value="Glyco_hydro_26"/>
    <property type="match status" value="1"/>
</dbReference>
<feature type="compositionally biased region" description="Low complexity" evidence="5">
    <location>
        <begin position="55"/>
        <end position="100"/>
    </location>
</feature>
<evidence type="ECO:0000313" key="7">
    <source>
        <dbReference type="EMBL" id="MCM0621051.1"/>
    </source>
</evidence>
<protein>
    <submittedName>
        <fullName evidence="7">Glycoside hydrolase family 26 protein</fullName>
    </submittedName>
</protein>
<dbReference type="PANTHER" id="PTHR40079:SF4">
    <property type="entry name" value="GH26 DOMAIN-CONTAINING PROTEIN-RELATED"/>
    <property type="match status" value="1"/>
</dbReference>